<comment type="caution">
    <text evidence="4">The sequence shown here is derived from an EMBL/GenBank/DDBJ whole genome shotgun (WGS) entry which is preliminary data.</text>
</comment>
<protein>
    <submittedName>
        <fullName evidence="4">Flagellar protein FlbT</fullName>
    </submittedName>
</protein>
<keyword evidence="3" id="KW-0694">RNA-binding</keyword>
<keyword evidence="4" id="KW-0282">Flagellum</keyword>
<dbReference type="RefSeq" id="WP_266284129.1">
    <property type="nucleotide sequence ID" value="NZ_JAPKNF010000004.1"/>
</dbReference>
<keyword evidence="5" id="KW-1185">Reference proteome</keyword>
<evidence type="ECO:0000256" key="2">
    <source>
        <dbReference type="ARBA" id="ARBA00022795"/>
    </source>
</evidence>
<keyword evidence="2" id="KW-1005">Bacterial flagellum biogenesis</keyword>
<gene>
    <name evidence="4" type="ORF">QO015_004168</name>
</gene>
<reference evidence="4 5" key="1">
    <citation type="submission" date="2023-07" db="EMBL/GenBank/DDBJ databases">
        <title>Genomic Encyclopedia of Type Strains, Phase IV (KMG-IV): sequencing the most valuable type-strain genomes for metagenomic binning, comparative biology and taxonomic classification.</title>
        <authorList>
            <person name="Goeker M."/>
        </authorList>
    </citation>
    <scope>NUCLEOTIDE SEQUENCE [LARGE SCALE GENOMIC DNA]</scope>
    <source>
        <strain evidence="4 5">B1-1</strain>
    </source>
</reference>
<organism evidence="4 5">
    <name type="scientific">Kaistia geumhonensis</name>
    <dbReference type="NCBI Taxonomy" id="410839"/>
    <lineage>
        <taxon>Bacteria</taxon>
        <taxon>Pseudomonadati</taxon>
        <taxon>Pseudomonadota</taxon>
        <taxon>Alphaproteobacteria</taxon>
        <taxon>Hyphomicrobiales</taxon>
        <taxon>Kaistiaceae</taxon>
        <taxon>Kaistia</taxon>
    </lineage>
</organism>
<dbReference type="InterPro" id="IPR009967">
    <property type="entry name" value="Flagellum_FlbT"/>
</dbReference>
<evidence type="ECO:0000313" key="5">
    <source>
        <dbReference type="Proteomes" id="UP001223743"/>
    </source>
</evidence>
<sequence>MALKLELKAGERVMLGDVVIVNQGGRTRLTIEGDTPVLRERDLLPPGAGTSLARRLYLAMQSLHLARDGGASFRLEIARLAGEIVSEAPEWRPLIDAIDHAIRNGHTYRALREAQRLVLAESTGALAATG</sequence>
<keyword evidence="4" id="KW-0966">Cell projection</keyword>
<dbReference type="Proteomes" id="UP001223743">
    <property type="component" value="Unassembled WGS sequence"/>
</dbReference>
<keyword evidence="4" id="KW-0969">Cilium</keyword>
<evidence type="ECO:0000256" key="3">
    <source>
        <dbReference type="ARBA" id="ARBA00022884"/>
    </source>
</evidence>
<name>A0ABU0MC55_9HYPH</name>
<dbReference type="EMBL" id="JAUSWJ010000001">
    <property type="protein sequence ID" value="MDQ0518555.1"/>
    <property type="molecule type" value="Genomic_DNA"/>
</dbReference>
<keyword evidence="1" id="KW-0678">Repressor</keyword>
<accession>A0ABU0MC55</accession>
<evidence type="ECO:0000313" key="4">
    <source>
        <dbReference type="EMBL" id="MDQ0518555.1"/>
    </source>
</evidence>
<proteinExistence type="predicted"/>
<evidence type="ECO:0000256" key="1">
    <source>
        <dbReference type="ARBA" id="ARBA00022491"/>
    </source>
</evidence>
<dbReference type="Pfam" id="PF07378">
    <property type="entry name" value="FlbT"/>
    <property type="match status" value="1"/>
</dbReference>